<protein>
    <submittedName>
        <fullName evidence="2">Uncharacterized protein</fullName>
    </submittedName>
</protein>
<dbReference type="VEuPathDB" id="FungiDB:HpaG808885"/>
<name>M4BR46_HYAAE</name>
<dbReference type="Proteomes" id="UP000011713">
    <property type="component" value="Unassembled WGS sequence"/>
</dbReference>
<evidence type="ECO:0000256" key="1">
    <source>
        <dbReference type="SAM" id="MobiDB-lite"/>
    </source>
</evidence>
<evidence type="ECO:0000313" key="3">
    <source>
        <dbReference type="Proteomes" id="UP000011713"/>
    </source>
</evidence>
<keyword evidence="3" id="KW-1185">Reference proteome</keyword>
<proteinExistence type="predicted"/>
<dbReference type="EnsemblProtists" id="HpaT808885">
    <property type="protein sequence ID" value="HpaP808885"/>
    <property type="gene ID" value="HpaG808885"/>
</dbReference>
<organism evidence="2 3">
    <name type="scientific">Hyaloperonospora arabidopsidis (strain Emoy2)</name>
    <name type="common">Downy mildew agent</name>
    <name type="synonym">Peronospora arabidopsidis</name>
    <dbReference type="NCBI Taxonomy" id="559515"/>
    <lineage>
        <taxon>Eukaryota</taxon>
        <taxon>Sar</taxon>
        <taxon>Stramenopiles</taxon>
        <taxon>Oomycota</taxon>
        <taxon>Peronosporomycetes</taxon>
        <taxon>Peronosporales</taxon>
        <taxon>Peronosporaceae</taxon>
        <taxon>Hyaloperonospora</taxon>
    </lineage>
</organism>
<evidence type="ECO:0000313" key="2">
    <source>
        <dbReference type="EnsemblProtists" id="HpaP808885"/>
    </source>
</evidence>
<reference evidence="3" key="1">
    <citation type="journal article" date="2010" name="Science">
        <title>Signatures of adaptation to obligate biotrophy in the Hyaloperonospora arabidopsidis genome.</title>
        <authorList>
            <person name="Baxter L."/>
            <person name="Tripathy S."/>
            <person name="Ishaque N."/>
            <person name="Boot N."/>
            <person name="Cabral A."/>
            <person name="Kemen E."/>
            <person name="Thines M."/>
            <person name="Ah-Fong A."/>
            <person name="Anderson R."/>
            <person name="Badejoko W."/>
            <person name="Bittner-Eddy P."/>
            <person name="Boore J.L."/>
            <person name="Chibucos M.C."/>
            <person name="Coates M."/>
            <person name="Dehal P."/>
            <person name="Delehaunty K."/>
            <person name="Dong S."/>
            <person name="Downton P."/>
            <person name="Dumas B."/>
            <person name="Fabro G."/>
            <person name="Fronick C."/>
            <person name="Fuerstenberg S.I."/>
            <person name="Fulton L."/>
            <person name="Gaulin E."/>
            <person name="Govers F."/>
            <person name="Hughes L."/>
            <person name="Humphray S."/>
            <person name="Jiang R.H."/>
            <person name="Judelson H."/>
            <person name="Kamoun S."/>
            <person name="Kyung K."/>
            <person name="Meijer H."/>
            <person name="Minx P."/>
            <person name="Morris P."/>
            <person name="Nelson J."/>
            <person name="Phuntumart V."/>
            <person name="Qutob D."/>
            <person name="Rehmany A."/>
            <person name="Rougon-Cardoso A."/>
            <person name="Ryden P."/>
            <person name="Torto-Alalibo T."/>
            <person name="Studholme D."/>
            <person name="Wang Y."/>
            <person name="Win J."/>
            <person name="Wood J."/>
            <person name="Clifton S.W."/>
            <person name="Rogers J."/>
            <person name="Van den Ackerveken G."/>
            <person name="Jones J.D."/>
            <person name="McDowell J.M."/>
            <person name="Beynon J."/>
            <person name="Tyler B.M."/>
        </authorList>
    </citation>
    <scope>NUCLEOTIDE SEQUENCE [LARGE SCALE GENOMIC DNA]</scope>
    <source>
        <strain evidence="3">Emoy2</strain>
    </source>
</reference>
<dbReference type="AlphaFoldDB" id="M4BR46"/>
<feature type="region of interest" description="Disordered" evidence="1">
    <location>
        <begin position="17"/>
        <end position="41"/>
    </location>
</feature>
<reference evidence="2" key="2">
    <citation type="submission" date="2015-06" db="UniProtKB">
        <authorList>
            <consortium name="EnsemblProtists"/>
        </authorList>
    </citation>
    <scope>IDENTIFICATION</scope>
    <source>
        <strain evidence="2">Emoy2</strain>
    </source>
</reference>
<sequence>MWGLDLILQFNTASINQLGDQKSGPGHPNQPPTSLKYKPKSNPKLSLLEQNKSLSSASLLPSHGMRRTHSIFRLS</sequence>
<dbReference type="InParanoid" id="M4BR46"/>
<dbReference type="HOGENOM" id="CLU_2676363_0_0_1"/>
<accession>M4BR46</accession>
<dbReference type="EMBL" id="JH598621">
    <property type="status" value="NOT_ANNOTATED_CDS"/>
    <property type="molecule type" value="Genomic_DNA"/>
</dbReference>